<dbReference type="PROSITE" id="PS00197">
    <property type="entry name" value="2FE2S_FER_1"/>
    <property type="match status" value="1"/>
</dbReference>
<feature type="domain" description="2Fe-2S ferredoxin-type" evidence="1">
    <location>
        <begin position="304"/>
        <end position="388"/>
    </location>
</feature>
<dbReference type="InterPro" id="IPR012675">
    <property type="entry name" value="Beta-grasp_dom_sf"/>
</dbReference>
<dbReference type="Gene3D" id="3.10.20.30">
    <property type="match status" value="1"/>
</dbReference>
<dbReference type="InterPro" id="IPR050415">
    <property type="entry name" value="MRET"/>
</dbReference>
<dbReference type="PRINTS" id="PR00371">
    <property type="entry name" value="FPNCR"/>
</dbReference>
<dbReference type="SUPFAM" id="SSF54292">
    <property type="entry name" value="2Fe-2S ferredoxin-like"/>
    <property type="match status" value="1"/>
</dbReference>
<evidence type="ECO:0000313" key="3">
    <source>
        <dbReference type="EMBL" id="RRK32567.1"/>
    </source>
</evidence>
<sequence length="388" mass="43288">MSGKPIKDMIISTMQNGPETLKELENAKKTGKDISLERGAVRRKVAQYHPPVLHLTVSEIEPVSPIAKRIRLVSGDGYLPPFEAGQYINVFCDIDGVRTSRPYSLSSSAKQRAYYEITVAAVEQGFVSGHLLEHLKPGDHLEANGPAGVFRYQPVFHSKKSVFLGGGSGITPFVSMIRTALESGEDRDITLLYGSRTEELAMYHRELSAFAEKHPNFHYTLVLSDEEKEGMEHGFIDAGRIRAHVPDLMDCTYYMCGPAVMMDFCRQALEELQIPGRAVRREVFGTRRDIWNEPGWPEGMTGEERFQIKVGEKTIEAKSGESVLTALERGGLRVNVCCRSGECSLCRVQLVSGKVFTAQGALLRYADELFGYIHSCKAYPISDLELRF</sequence>
<proteinExistence type="predicted"/>
<dbReference type="InterPro" id="IPR036010">
    <property type="entry name" value="2Fe-2S_ferredoxin-like_sf"/>
</dbReference>
<dbReference type="InterPro" id="IPR001709">
    <property type="entry name" value="Flavoprot_Pyr_Nucl_cyt_Rdtase"/>
</dbReference>
<dbReference type="PROSITE" id="PS51085">
    <property type="entry name" value="2FE2S_FER_2"/>
    <property type="match status" value="1"/>
</dbReference>
<dbReference type="SUPFAM" id="SSF52343">
    <property type="entry name" value="Ferredoxin reductase-like, C-terminal NADP-linked domain"/>
    <property type="match status" value="1"/>
</dbReference>
<gene>
    <name evidence="3" type="ORF">EBB54_15290</name>
</gene>
<dbReference type="GO" id="GO:0016491">
    <property type="term" value="F:oxidoreductase activity"/>
    <property type="evidence" value="ECO:0007669"/>
    <property type="project" value="InterPro"/>
</dbReference>
<dbReference type="PRINTS" id="PR00410">
    <property type="entry name" value="PHEHYDRXLASE"/>
</dbReference>
<keyword evidence="4" id="KW-1185">Reference proteome</keyword>
<dbReference type="InterPro" id="IPR039261">
    <property type="entry name" value="FNR_nucleotide-bd"/>
</dbReference>
<dbReference type="Pfam" id="PF00111">
    <property type="entry name" value="Fer2"/>
    <property type="match status" value="1"/>
</dbReference>
<organism evidence="3 4">
    <name type="scientific">Schaedlerella arabinosiphila</name>
    <dbReference type="NCBI Taxonomy" id="2044587"/>
    <lineage>
        <taxon>Bacteria</taxon>
        <taxon>Bacillati</taxon>
        <taxon>Bacillota</taxon>
        <taxon>Clostridia</taxon>
        <taxon>Lachnospirales</taxon>
        <taxon>Lachnospiraceae</taxon>
        <taxon>Schaedlerella</taxon>
    </lineage>
</organism>
<dbReference type="InterPro" id="IPR017927">
    <property type="entry name" value="FAD-bd_FR_type"/>
</dbReference>
<dbReference type="Gene3D" id="3.40.50.80">
    <property type="entry name" value="Nucleotide-binding domain of ferredoxin-NADP reductase (FNR) module"/>
    <property type="match status" value="1"/>
</dbReference>
<name>A0A3R8JPN9_9FIRM</name>
<dbReference type="GO" id="GO:0051537">
    <property type="term" value="F:2 iron, 2 sulfur cluster binding"/>
    <property type="evidence" value="ECO:0007669"/>
    <property type="project" value="InterPro"/>
</dbReference>
<dbReference type="InterPro" id="IPR001041">
    <property type="entry name" value="2Fe-2S_ferredoxin-type"/>
</dbReference>
<dbReference type="AlphaFoldDB" id="A0A3R8JPN9"/>
<dbReference type="Pfam" id="PF00970">
    <property type="entry name" value="FAD_binding_6"/>
    <property type="match status" value="1"/>
</dbReference>
<evidence type="ECO:0000259" key="1">
    <source>
        <dbReference type="PROSITE" id="PS51085"/>
    </source>
</evidence>
<feature type="domain" description="FAD-binding FR-type" evidence="2">
    <location>
        <begin position="50"/>
        <end position="153"/>
    </location>
</feature>
<dbReference type="InterPro" id="IPR001433">
    <property type="entry name" value="OxRdtase_FAD/NAD-bd"/>
</dbReference>
<dbReference type="InterPro" id="IPR006058">
    <property type="entry name" value="2Fe2S_fd_BS"/>
</dbReference>
<dbReference type="PANTHER" id="PTHR47354:SF5">
    <property type="entry name" value="PROTEIN RFBI"/>
    <property type="match status" value="1"/>
</dbReference>
<dbReference type="RefSeq" id="WP_125128026.1">
    <property type="nucleotide sequence ID" value="NZ_RHJS01000002.1"/>
</dbReference>
<evidence type="ECO:0000313" key="4">
    <source>
        <dbReference type="Proteomes" id="UP000274920"/>
    </source>
</evidence>
<dbReference type="CDD" id="cd00207">
    <property type="entry name" value="fer2"/>
    <property type="match status" value="1"/>
</dbReference>
<dbReference type="PROSITE" id="PS51384">
    <property type="entry name" value="FAD_FR"/>
    <property type="match status" value="1"/>
</dbReference>
<dbReference type="Pfam" id="PF00175">
    <property type="entry name" value="NAD_binding_1"/>
    <property type="match status" value="1"/>
</dbReference>
<dbReference type="SUPFAM" id="SSF63380">
    <property type="entry name" value="Riboflavin synthase domain-like"/>
    <property type="match status" value="1"/>
</dbReference>
<protein>
    <submittedName>
        <fullName evidence="3">Iron-sulfur cluster-binding domain-containing protein</fullName>
    </submittedName>
</protein>
<evidence type="ECO:0000259" key="2">
    <source>
        <dbReference type="PROSITE" id="PS51384"/>
    </source>
</evidence>
<dbReference type="Gene3D" id="2.40.30.10">
    <property type="entry name" value="Translation factors"/>
    <property type="match status" value="1"/>
</dbReference>
<reference evidence="3" key="1">
    <citation type="submission" date="2018-10" db="EMBL/GenBank/DDBJ databases">
        <title>Schaedlerella arabinophila gen. nov. sp. nov., isolated from the mouse intestinal tract and comparative analysis with the genome of the closely related altered Schaedler flora strain ASF502.</title>
        <authorList>
            <person name="Miyake S."/>
            <person name="Soh M."/>
            <person name="Seedorf H."/>
        </authorList>
    </citation>
    <scope>NUCLEOTIDE SEQUENCE [LARGE SCALE GENOMIC DNA]</scope>
    <source>
        <strain evidence="3">DSM 106076</strain>
    </source>
</reference>
<dbReference type="PANTHER" id="PTHR47354">
    <property type="entry name" value="NADH OXIDOREDUCTASE HCR"/>
    <property type="match status" value="1"/>
</dbReference>
<dbReference type="EMBL" id="RHJS01000002">
    <property type="protein sequence ID" value="RRK32567.1"/>
    <property type="molecule type" value="Genomic_DNA"/>
</dbReference>
<accession>A0A3R8JPN9</accession>
<dbReference type="InterPro" id="IPR008333">
    <property type="entry name" value="Cbr1-like_FAD-bd_dom"/>
</dbReference>
<dbReference type="InterPro" id="IPR017938">
    <property type="entry name" value="Riboflavin_synthase-like_b-brl"/>
</dbReference>
<dbReference type="Proteomes" id="UP000274920">
    <property type="component" value="Unassembled WGS sequence"/>
</dbReference>
<comment type="caution">
    <text evidence="3">The sequence shown here is derived from an EMBL/GenBank/DDBJ whole genome shotgun (WGS) entry which is preliminary data.</text>
</comment>